<dbReference type="Proteomes" id="UP000553980">
    <property type="component" value="Unassembled WGS sequence"/>
</dbReference>
<keyword evidence="3" id="KW-1185">Reference proteome</keyword>
<reference evidence="2 3" key="1">
    <citation type="submission" date="2020-08" db="EMBL/GenBank/DDBJ databases">
        <title>Genomic Encyclopedia of Type Strains, Phase IV (KMG-IV): sequencing the most valuable type-strain genomes for metagenomic binning, comparative biology and taxonomic classification.</title>
        <authorList>
            <person name="Goeker M."/>
        </authorList>
    </citation>
    <scope>NUCLEOTIDE SEQUENCE [LARGE SCALE GENOMIC DNA]</scope>
    <source>
        <strain evidence="2 3">DSM 23868</strain>
    </source>
</reference>
<protein>
    <submittedName>
        <fullName evidence="2">Uncharacterized protein</fullName>
    </submittedName>
</protein>
<sequence length="161" mass="17638">MFKSPGEPQIRTSSRQYFCYAMLLRNTPMPHPALHSPPNAAGRFSVTHCKCCVVFVQALQGSAREWHGNDKPPHRSFGWSPRPRMKPLRALLAPANPTPASPISSGNSPGRQRATLLGSEQEQSEIDGMEGSRSAGAKMASVRMDKPGAFKWKRSLLLASI</sequence>
<gene>
    <name evidence="2" type="ORF">GGQ79_004807</name>
</gene>
<organism evidence="2 3">
    <name type="scientific">Brucella pecoris</name>
    <dbReference type="NCBI Taxonomy" id="867683"/>
    <lineage>
        <taxon>Bacteria</taxon>
        <taxon>Pseudomonadati</taxon>
        <taxon>Pseudomonadota</taxon>
        <taxon>Alphaproteobacteria</taxon>
        <taxon>Hyphomicrobiales</taxon>
        <taxon>Brucellaceae</taxon>
        <taxon>Brucella/Ochrobactrum group</taxon>
        <taxon>Brucella</taxon>
    </lineage>
</organism>
<evidence type="ECO:0000313" key="2">
    <source>
        <dbReference type="EMBL" id="MBB4096248.1"/>
    </source>
</evidence>
<evidence type="ECO:0000256" key="1">
    <source>
        <dbReference type="SAM" id="MobiDB-lite"/>
    </source>
</evidence>
<feature type="region of interest" description="Disordered" evidence="1">
    <location>
        <begin position="93"/>
        <end position="136"/>
    </location>
</feature>
<feature type="compositionally biased region" description="Polar residues" evidence="1">
    <location>
        <begin position="101"/>
        <end position="110"/>
    </location>
</feature>
<name>A0AB34Z0Y1_9HYPH</name>
<evidence type="ECO:0000313" key="3">
    <source>
        <dbReference type="Proteomes" id="UP000553980"/>
    </source>
</evidence>
<comment type="caution">
    <text evidence="2">The sequence shown here is derived from an EMBL/GenBank/DDBJ whole genome shotgun (WGS) entry which is preliminary data.</text>
</comment>
<dbReference type="EMBL" id="JACIEX010000024">
    <property type="protein sequence ID" value="MBB4096248.1"/>
    <property type="molecule type" value="Genomic_DNA"/>
</dbReference>
<proteinExistence type="predicted"/>
<accession>A0AB34Z0Y1</accession>
<dbReference type="AlphaFoldDB" id="A0AB34Z0Y1"/>